<gene>
    <name evidence="6" type="ORF">RZN69_11040</name>
</gene>
<dbReference type="InterPro" id="IPR019734">
    <property type="entry name" value="TPR_rpt"/>
</dbReference>
<evidence type="ECO:0000256" key="1">
    <source>
        <dbReference type="ARBA" id="ARBA00004496"/>
    </source>
</evidence>
<keyword evidence="3" id="KW-0677">Repeat</keyword>
<dbReference type="Gene3D" id="1.25.40.10">
    <property type="entry name" value="Tetratricopeptide repeat domain"/>
    <property type="match status" value="4"/>
</dbReference>
<dbReference type="RefSeq" id="WP_317836189.1">
    <property type="nucleotide sequence ID" value="NZ_CP136920.1"/>
</dbReference>
<sequence>MISVRPLLLELEERTEGKSGQDTYIFLLGLSYQDEYSEISDKDALLKAIEYYKLYIEKFPSGEKSDFVRFNLAGAYADSGQIEAAIDNYKWLYQKSESSTFRTASRERMASLYINHQLAAKGIPFFLDVFSLAILEPDLRAEAATWLVQGYLAANESDKAIQYLHYLTSDSAAIYDPAFNVTLLKQGDRLFEAGNFDQAFLLYSFVKRRSEIIDFYKLRVEDLLSRISFISPESEHFIVVDGQLKAAQARLAAAQAIREYDVDMLWRKARVYNETGRSWESLWAYVFLYEDYPEHEQAEDFLYTAYEQARLLQDDAITEQLLSRYLEHGSFQKFRNQIVVGQAEVLSEQGRDEDLLKSVNANLENPESNVVAAQLINTVGAHYINDFAYLKLRDYMKPLLVKFQGKEPALEAARYWYALSHLLLAEYQGASSSLQDFLQNYDEQSPYYEDASYRYAIALYGEQRYSDSEAEFAKFVEAYPNSALRGEAELYLGDLKRDRGEYDSALQHYILVDEFSDNDIFVSRAAFSSSEVLELLHRPQQAVDLLKKYVKTYGATGALSDAYYRIGMIYDRLGQVPDRFSVHTAAIEELISDGNREAVDDLIVGYAGDYMDYDQTFKGSVRLLDRLIYDDEFRQKFLTDRVYQYQYMQSVDGVNVDSALAELLIRDRAYRLKIIERQAKKNPGTGELIIPKGGVVTPEMVKAELSALKSTYEEKALSIEEYDPQVFFSGKLQEGIDGNDLTMTMRAQMGLDMLSDEPTQIYFDLNDLKAAPPAIILWEAKKYLNDQPDVAKALYESVLSRHPHSKSVFEAYLALGDLAYAQALESGLESDWNLALSYYSIIAERYSMRVENAMPYLRLGRILSELSRDEESIEILGQILQNPIWGGLDRAQAHLELGLAYRRLGDWAVAHGFFERLIVAYGGFPETVSYAYYYDLLTLEKMGENESVEQLLAEYRTRSSVLMDTKAYLLIDEKYGL</sequence>
<comment type="subcellular location">
    <subcellularLocation>
        <location evidence="1">Cytoplasm</location>
    </subcellularLocation>
</comment>
<dbReference type="InterPro" id="IPR051476">
    <property type="entry name" value="Bac_ResReg_Asp_Phosphatase"/>
</dbReference>
<keyword evidence="4" id="KW-0802">TPR repeat</keyword>
<keyword evidence="7" id="KW-1185">Reference proteome</keyword>
<reference evidence="6 7" key="1">
    <citation type="submission" date="2023-10" db="EMBL/GenBank/DDBJ databases">
        <title>Rubellicoccus peritrichatus gen. nov., sp. nov., isolated from an algae of coral reef tank.</title>
        <authorList>
            <person name="Luo J."/>
        </authorList>
    </citation>
    <scope>NUCLEOTIDE SEQUENCE [LARGE SCALE GENOMIC DNA]</scope>
    <source>
        <strain evidence="6 7">CR14</strain>
    </source>
</reference>
<comment type="similarity">
    <text evidence="5">Belongs to the Rap family.</text>
</comment>
<dbReference type="EMBL" id="CP136920">
    <property type="protein sequence ID" value="WOO43624.1"/>
    <property type="molecule type" value="Genomic_DNA"/>
</dbReference>
<dbReference type="GO" id="GO:0005737">
    <property type="term" value="C:cytoplasm"/>
    <property type="evidence" value="ECO:0007669"/>
    <property type="project" value="UniProtKB-SubCell"/>
</dbReference>
<accession>A0AAQ3LJX4</accession>
<dbReference type="PANTHER" id="PTHR46630">
    <property type="entry name" value="TETRATRICOPEPTIDE REPEAT PROTEIN 29"/>
    <property type="match status" value="1"/>
</dbReference>
<dbReference type="Pfam" id="PF13174">
    <property type="entry name" value="TPR_6"/>
    <property type="match status" value="1"/>
</dbReference>
<dbReference type="SUPFAM" id="SSF48452">
    <property type="entry name" value="TPR-like"/>
    <property type="match status" value="2"/>
</dbReference>
<evidence type="ECO:0000256" key="3">
    <source>
        <dbReference type="ARBA" id="ARBA00022737"/>
    </source>
</evidence>
<name>A0AAQ3LJX4_9BACT</name>
<evidence type="ECO:0000256" key="4">
    <source>
        <dbReference type="ARBA" id="ARBA00022803"/>
    </source>
</evidence>
<dbReference type="KEGG" id="puo:RZN69_11040"/>
<evidence type="ECO:0000313" key="6">
    <source>
        <dbReference type="EMBL" id="WOO43624.1"/>
    </source>
</evidence>
<dbReference type="InterPro" id="IPR011990">
    <property type="entry name" value="TPR-like_helical_dom_sf"/>
</dbReference>
<evidence type="ECO:0000313" key="7">
    <source>
        <dbReference type="Proteomes" id="UP001304300"/>
    </source>
</evidence>
<keyword evidence="2" id="KW-0963">Cytoplasm</keyword>
<evidence type="ECO:0000256" key="2">
    <source>
        <dbReference type="ARBA" id="ARBA00022490"/>
    </source>
</evidence>
<dbReference type="AlphaFoldDB" id="A0AAQ3LJX4"/>
<proteinExistence type="inferred from homology"/>
<dbReference type="PANTHER" id="PTHR46630:SF1">
    <property type="entry name" value="TETRATRICOPEPTIDE REPEAT PROTEIN 29"/>
    <property type="match status" value="1"/>
</dbReference>
<evidence type="ECO:0000256" key="5">
    <source>
        <dbReference type="ARBA" id="ARBA00038253"/>
    </source>
</evidence>
<dbReference type="Proteomes" id="UP001304300">
    <property type="component" value="Chromosome"/>
</dbReference>
<organism evidence="6 7">
    <name type="scientific">Rubellicoccus peritrichatus</name>
    <dbReference type="NCBI Taxonomy" id="3080537"/>
    <lineage>
        <taxon>Bacteria</taxon>
        <taxon>Pseudomonadati</taxon>
        <taxon>Verrucomicrobiota</taxon>
        <taxon>Opitutia</taxon>
        <taxon>Puniceicoccales</taxon>
        <taxon>Cerasicoccaceae</taxon>
        <taxon>Rubellicoccus</taxon>
    </lineage>
</organism>
<protein>
    <submittedName>
        <fullName evidence="6">Tetratricopeptide repeat protein</fullName>
    </submittedName>
</protein>